<dbReference type="Proteomes" id="UP000013981">
    <property type="component" value="Unassembled WGS sequence"/>
</dbReference>
<accession>R8W430</accession>
<evidence type="ECO:0000313" key="1">
    <source>
        <dbReference type="EMBL" id="EOQ39613.1"/>
    </source>
</evidence>
<dbReference type="EMBL" id="AQOB01000002">
    <property type="protein sequence ID" value="EOQ39613.1"/>
    <property type="molecule type" value="Genomic_DNA"/>
</dbReference>
<dbReference type="AlphaFoldDB" id="R8W430"/>
<dbReference type="HOGENOM" id="CLU_1692229_0_0_9"/>
<comment type="caution">
    <text evidence="1">The sequence shown here is derived from an EMBL/GenBank/DDBJ whole genome shotgun (WGS) entry which is preliminary data.</text>
</comment>
<organism evidence="1 2">
    <name type="scientific">Butyricicoccus pullicaecorum 1.2</name>
    <dbReference type="NCBI Taxonomy" id="1203606"/>
    <lineage>
        <taxon>Bacteria</taxon>
        <taxon>Bacillati</taxon>
        <taxon>Bacillota</taxon>
        <taxon>Clostridia</taxon>
        <taxon>Eubacteriales</taxon>
        <taxon>Butyricicoccaceae</taxon>
        <taxon>Butyricicoccus</taxon>
    </lineage>
</organism>
<proteinExistence type="predicted"/>
<keyword evidence="2" id="KW-1185">Reference proteome</keyword>
<dbReference type="PATRIC" id="fig|1203606.4.peg.282"/>
<protein>
    <submittedName>
        <fullName evidence="1">Uncharacterized protein</fullName>
    </submittedName>
</protein>
<dbReference type="RefSeq" id="WP_016146516.1">
    <property type="nucleotide sequence ID" value="NZ_KB976103.1"/>
</dbReference>
<gene>
    <name evidence="1" type="ORF">HMPREF1526_00307</name>
</gene>
<name>R8W430_9FIRM</name>
<evidence type="ECO:0000313" key="2">
    <source>
        <dbReference type="Proteomes" id="UP000013981"/>
    </source>
</evidence>
<sequence length="155" mass="17489">MMNLSAEDIAFIQSSYRDAKCKSSQRNKLRELYPDIAPAKFAELTGTLVSDWVKGKKLDTVDKPAHDPVLDCLIFRSFDLMVELARDKGIPIETCWRDALSMLERRIASKRKQIENHPATEEYELMIAAILTADDLDTKKKCPAGVPSQQSTDSK</sequence>
<reference evidence="1 2" key="1">
    <citation type="submission" date="2013-01" db="EMBL/GenBank/DDBJ databases">
        <title>The Genome Sequence of Butyricicoccus pullicaecorum 1.2.</title>
        <authorList>
            <consortium name="The Broad Institute Genome Sequencing Platform"/>
            <person name="Earl A."/>
            <person name="Ward D."/>
            <person name="Feldgarden M."/>
            <person name="Gevers D."/>
            <person name="Van Immerseel F."/>
            <person name="Eeckhaut V."/>
            <person name="Walker B."/>
            <person name="Young S.K."/>
            <person name="Zeng Q."/>
            <person name="Gargeya S."/>
            <person name="Fitzgerald M."/>
            <person name="Haas B."/>
            <person name="Abouelleil A."/>
            <person name="Alvarado L."/>
            <person name="Arachchi H.M."/>
            <person name="Berlin A.M."/>
            <person name="Chapman S.B."/>
            <person name="Dewar J."/>
            <person name="Goldberg J."/>
            <person name="Griggs A."/>
            <person name="Gujja S."/>
            <person name="Hansen M."/>
            <person name="Howarth C."/>
            <person name="Imamovic A."/>
            <person name="Larimer J."/>
            <person name="McCowan C."/>
            <person name="Murphy C."/>
            <person name="Neiman D."/>
            <person name="Pearson M."/>
            <person name="Priest M."/>
            <person name="Roberts A."/>
            <person name="Saif S."/>
            <person name="Shea T."/>
            <person name="Sisk P."/>
            <person name="Sykes S."/>
            <person name="Wortman J."/>
            <person name="Nusbaum C."/>
            <person name="Birren B."/>
        </authorList>
    </citation>
    <scope>NUCLEOTIDE SEQUENCE [LARGE SCALE GENOMIC DNA]</scope>
    <source>
        <strain evidence="1 2">1.2</strain>
    </source>
</reference>